<dbReference type="EMBL" id="JACBKZ010000004">
    <property type="protein sequence ID" value="KAF5951962.1"/>
    <property type="molecule type" value="Genomic_DNA"/>
</dbReference>
<feature type="coiled-coil region" evidence="1">
    <location>
        <begin position="31"/>
        <end position="91"/>
    </location>
</feature>
<sequence>SSNNRSCNTGTEPSQAKPAFWTPILEKIALSNDMKEICSELKEEIAKLCAERHDHQNAIQRQKMKMSSKSYDQWIDRVKKTEEEQKKLLEDNNGLGSILVDKPPEPVIKLLAPNIENISTLEKLLKDTLHSLENDEGEGIAISGTGKTAIMNELEQS</sequence>
<protein>
    <submittedName>
        <fullName evidence="2">Uncharacterized protein</fullName>
    </submittedName>
</protein>
<reference evidence="2 3" key="2">
    <citation type="submission" date="2020-07" db="EMBL/GenBank/DDBJ databases">
        <title>Genome assembly of wild tea tree DASZ reveals pedigree and selection history of tea varieties.</title>
        <authorList>
            <person name="Zhang W."/>
        </authorList>
    </citation>
    <scope>NUCLEOTIDE SEQUENCE [LARGE SCALE GENOMIC DNA]</scope>
    <source>
        <strain evidence="3">cv. G240</strain>
        <tissue evidence="2">Leaf</tissue>
    </source>
</reference>
<dbReference type="Proteomes" id="UP000593564">
    <property type="component" value="Unassembled WGS sequence"/>
</dbReference>
<keyword evidence="1" id="KW-0175">Coiled coil</keyword>
<evidence type="ECO:0000256" key="1">
    <source>
        <dbReference type="SAM" id="Coils"/>
    </source>
</evidence>
<accession>A0A7J7HGD8</accession>
<feature type="non-terminal residue" evidence="2">
    <location>
        <position position="1"/>
    </location>
</feature>
<proteinExistence type="predicted"/>
<gene>
    <name evidence="2" type="ORF">HYC85_009906</name>
</gene>
<comment type="caution">
    <text evidence="2">The sequence shown here is derived from an EMBL/GenBank/DDBJ whole genome shotgun (WGS) entry which is preliminary data.</text>
</comment>
<dbReference type="AlphaFoldDB" id="A0A7J7HGD8"/>
<evidence type="ECO:0000313" key="3">
    <source>
        <dbReference type="Proteomes" id="UP000593564"/>
    </source>
</evidence>
<organism evidence="2 3">
    <name type="scientific">Camellia sinensis</name>
    <name type="common">Tea plant</name>
    <name type="synonym">Thea sinensis</name>
    <dbReference type="NCBI Taxonomy" id="4442"/>
    <lineage>
        <taxon>Eukaryota</taxon>
        <taxon>Viridiplantae</taxon>
        <taxon>Streptophyta</taxon>
        <taxon>Embryophyta</taxon>
        <taxon>Tracheophyta</taxon>
        <taxon>Spermatophyta</taxon>
        <taxon>Magnoliopsida</taxon>
        <taxon>eudicotyledons</taxon>
        <taxon>Gunneridae</taxon>
        <taxon>Pentapetalae</taxon>
        <taxon>asterids</taxon>
        <taxon>Ericales</taxon>
        <taxon>Theaceae</taxon>
        <taxon>Camellia</taxon>
    </lineage>
</organism>
<evidence type="ECO:0000313" key="2">
    <source>
        <dbReference type="EMBL" id="KAF5951962.1"/>
    </source>
</evidence>
<name>A0A7J7HGD8_CAMSI</name>
<reference evidence="3" key="1">
    <citation type="journal article" date="2020" name="Nat. Commun.">
        <title>Genome assembly of wild tea tree DASZ reveals pedigree and selection history of tea varieties.</title>
        <authorList>
            <person name="Zhang W."/>
            <person name="Zhang Y."/>
            <person name="Qiu H."/>
            <person name="Guo Y."/>
            <person name="Wan H."/>
            <person name="Zhang X."/>
            <person name="Scossa F."/>
            <person name="Alseekh S."/>
            <person name="Zhang Q."/>
            <person name="Wang P."/>
            <person name="Xu L."/>
            <person name="Schmidt M.H."/>
            <person name="Jia X."/>
            <person name="Li D."/>
            <person name="Zhu A."/>
            <person name="Guo F."/>
            <person name="Chen W."/>
            <person name="Ni D."/>
            <person name="Usadel B."/>
            <person name="Fernie A.R."/>
            <person name="Wen W."/>
        </authorList>
    </citation>
    <scope>NUCLEOTIDE SEQUENCE [LARGE SCALE GENOMIC DNA]</scope>
    <source>
        <strain evidence="3">cv. G240</strain>
    </source>
</reference>
<keyword evidence="3" id="KW-1185">Reference proteome</keyword>